<gene>
    <name evidence="2" type="ordered locus">SpiGrapes_1113</name>
</gene>
<dbReference type="HOGENOM" id="CLU_1739365_0_0_12"/>
<feature type="transmembrane region" description="Helical" evidence="1">
    <location>
        <begin position="73"/>
        <end position="94"/>
    </location>
</feature>
<feature type="transmembrane region" description="Helical" evidence="1">
    <location>
        <begin position="12"/>
        <end position="36"/>
    </location>
</feature>
<proteinExistence type="predicted"/>
<dbReference type="EMBL" id="CP003155">
    <property type="protein sequence ID" value="AEV28933.1"/>
    <property type="molecule type" value="Genomic_DNA"/>
</dbReference>
<protein>
    <recommendedName>
        <fullName evidence="4">Holin</fullName>
    </recommendedName>
</protein>
<accession>G8QS72</accession>
<dbReference type="STRING" id="158190.SpiGrapes_1113"/>
<evidence type="ECO:0000313" key="3">
    <source>
        <dbReference type="Proteomes" id="UP000005632"/>
    </source>
</evidence>
<keyword evidence="1" id="KW-0472">Membrane</keyword>
<name>G8QS72_SPHPG</name>
<evidence type="ECO:0008006" key="4">
    <source>
        <dbReference type="Google" id="ProtNLM"/>
    </source>
</evidence>
<evidence type="ECO:0000313" key="2">
    <source>
        <dbReference type="EMBL" id="AEV28933.1"/>
    </source>
</evidence>
<sequence length="150" mass="16797">MNDTSKKQGSHSFVRNLLVFGSSVLAGMLFNIPFGWQSMLDFMTQIMIFTVITIVAGDIWYKVVEDRDKIIWQYWIGIAATLGADFCFLTASKTTSFGSMWIWLCITTFVGLLAGLWWAFVYAKAIDTDTQEEIVSKTTSSKTSSETEGA</sequence>
<feature type="transmembrane region" description="Helical" evidence="1">
    <location>
        <begin position="100"/>
        <end position="121"/>
    </location>
</feature>
<evidence type="ECO:0000256" key="1">
    <source>
        <dbReference type="SAM" id="Phobius"/>
    </source>
</evidence>
<organism evidence="2 3">
    <name type="scientific">Sphaerochaeta pleomorpha (strain ATCC BAA-1885 / DSM 22778 / Grapes)</name>
    <dbReference type="NCBI Taxonomy" id="158190"/>
    <lineage>
        <taxon>Bacteria</taxon>
        <taxon>Pseudomonadati</taxon>
        <taxon>Spirochaetota</taxon>
        <taxon>Spirochaetia</taxon>
        <taxon>Spirochaetales</taxon>
        <taxon>Sphaerochaetaceae</taxon>
        <taxon>Sphaerochaeta</taxon>
    </lineage>
</organism>
<dbReference type="Proteomes" id="UP000005632">
    <property type="component" value="Chromosome"/>
</dbReference>
<feature type="transmembrane region" description="Helical" evidence="1">
    <location>
        <begin position="42"/>
        <end position="61"/>
    </location>
</feature>
<keyword evidence="3" id="KW-1185">Reference proteome</keyword>
<dbReference type="RefSeq" id="WP_014269782.1">
    <property type="nucleotide sequence ID" value="NC_016633.1"/>
</dbReference>
<dbReference type="KEGG" id="sgp:SpiGrapes_1113"/>
<dbReference type="AlphaFoldDB" id="G8QS72"/>
<keyword evidence="1" id="KW-1133">Transmembrane helix</keyword>
<reference evidence="2 3" key="1">
    <citation type="submission" date="2011-11" db="EMBL/GenBank/DDBJ databases">
        <title>Complete sequence of Spirochaeta sp. grapes.</title>
        <authorList>
            <consortium name="US DOE Joint Genome Institute"/>
            <person name="Lucas S."/>
            <person name="Han J."/>
            <person name="Lapidus A."/>
            <person name="Cheng J.-F."/>
            <person name="Goodwin L."/>
            <person name="Pitluck S."/>
            <person name="Peters L."/>
            <person name="Ovchinnikova G."/>
            <person name="Munk A.C."/>
            <person name="Detter J.C."/>
            <person name="Han C."/>
            <person name="Tapia R."/>
            <person name="Land M."/>
            <person name="Hauser L."/>
            <person name="Kyrpides N."/>
            <person name="Ivanova N."/>
            <person name="Pagani I."/>
            <person name="Ritalahtilisa K."/>
            <person name="Loeffler F."/>
            <person name="Woyke T."/>
        </authorList>
    </citation>
    <scope>NUCLEOTIDE SEQUENCE [LARGE SCALE GENOMIC DNA]</scope>
    <source>
        <strain evidence="3">ATCC BAA-1885 / DSM 22778 / Grapes</strain>
    </source>
</reference>
<keyword evidence="1" id="KW-0812">Transmembrane</keyword>